<keyword evidence="2" id="KW-1185">Reference proteome</keyword>
<evidence type="ECO:0000313" key="2">
    <source>
        <dbReference type="Proteomes" id="UP001519342"/>
    </source>
</evidence>
<gene>
    <name evidence="1" type="ORF">J2Z76_000298</name>
</gene>
<protein>
    <submittedName>
        <fullName evidence="1">Uncharacterized protein</fullName>
    </submittedName>
</protein>
<name>A0ABS4G9S6_9FIRM</name>
<sequence>METGQTLIGKVVSEKTDCIFFKELKECSKIIYDIPKFIYYAIGYAIENILVKTKIGIQSFILLYTTGLLW</sequence>
<dbReference type="Proteomes" id="UP001519342">
    <property type="component" value="Unassembled WGS sequence"/>
</dbReference>
<reference evidence="1 2" key="1">
    <citation type="submission" date="2021-03" db="EMBL/GenBank/DDBJ databases">
        <title>Genomic Encyclopedia of Type Strains, Phase IV (KMG-IV): sequencing the most valuable type-strain genomes for metagenomic binning, comparative biology and taxonomic classification.</title>
        <authorList>
            <person name="Goeker M."/>
        </authorList>
    </citation>
    <scope>NUCLEOTIDE SEQUENCE [LARGE SCALE GENOMIC DNA]</scope>
    <source>
        <strain evidence="1 2">DSM 24004</strain>
    </source>
</reference>
<evidence type="ECO:0000313" key="1">
    <source>
        <dbReference type="EMBL" id="MBP1924445.1"/>
    </source>
</evidence>
<organism evidence="1 2">
    <name type="scientific">Sedimentibacter acidaminivorans</name>
    <dbReference type="NCBI Taxonomy" id="913099"/>
    <lineage>
        <taxon>Bacteria</taxon>
        <taxon>Bacillati</taxon>
        <taxon>Bacillota</taxon>
        <taxon>Tissierellia</taxon>
        <taxon>Sedimentibacter</taxon>
    </lineage>
</organism>
<accession>A0ABS4G9S6</accession>
<proteinExistence type="predicted"/>
<dbReference type="EMBL" id="JAGGKS010000001">
    <property type="protein sequence ID" value="MBP1924445.1"/>
    <property type="molecule type" value="Genomic_DNA"/>
</dbReference>
<dbReference type="RefSeq" id="WP_209510207.1">
    <property type="nucleotide sequence ID" value="NZ_JAGGKS010000001.1"/>
</dbReference>
<comment type="caution">
    <text evidence="1">The sequence shown here is derived from an EMBL/GenBank/DDBJ whole genome shotgun (WGS) entry which is preliminary data.</text>
</comment>